<evidence type="ECO:0000256" key="6">
    <source>
        <dbReference type="ARBA" id="ARBA00022741"/>
    </source>
</evidence>
<evidence type="ECO:0000313" key="14">
    <source>
        <dbReference type="EMBL" id="NMW87416.1"/>
    </source>
</evidence>
<keyword evidence="8" id="KW-0411">Iron-sulfur</keyword>
<comment type="catalytic activity">
    <reaction evidence="12">
        <text>GTP + AH2 + S-adenosyl-L-methionine = (8S)-3',8-cyclo-7,8-dihydroguanosine 5'-triphosphate + 5'-deoxyadenosine + L-methionine + A + H(+)</text>
        <dbReference type="Rhea" id="RHEA:49576"/>
        <dbReference type="ChEBI" id="CHEBI:13193"/>
        <dbReference type="ChEBI" id="CHEBI:15378"/>
        <dbReference type="ChEBI" id="CHEBI:17319"/>
        <dbReference type="ChEBI" id="CHEBI:17499"/>
        <dbReference type="ChEBI" id="CHEBI:37565"/>
        <dbReference type="ChEBI" id="CHEBI:57844"/>
        <dbReference type="ChEBI" id="CHEBI:59789"/>
        <dbReference type="ChEBI" id="CHEBI:131766"/>
        <dbReference type="EC" id="4.1.99.22"/>
    </reaction>
</comment>
<dbReference type="SFLD" id="SFLDG01383">
    <property type="entry name" value="cyclic_pyranopterin_phosphate"/>
    <property type="match status" value="1"/>
</dbReference>
<evidence type="ECO:0000256" key="7">
    <source>
        <dbReference type="ARBA" id="ARBA00023004"/>
    </source>
</evidence>
<evidence type="ECO:0000313" key="15">
    <source>
        <dbReference type="EMBL" id="SQB64778.1"/>
    </source>
</evidence>
<evidence type="ECO:0000256" key="10">
    <source>
        <dbReference type="ARBA" id="ARBA00023150"/>
    </source>
</evidence>
<reference evidence="15 16" key="1">
    <citation type="submission" date="2018-06" db="EMBL/GenBank/DDBJ databases">
        <authorList>
            <consortium name="Pathogen Informatics"/>
            <person name="Doyle S."/>
        </authorList>
    </citation>
    <scope>NUCLEOTIDE SEQUENCE [LARGE SCALE GENOMIC DNA]</scope>
    <source>
        <strain evidence="15 16">NCTC11820</strain>
    </source>
</reference>
<dbReference type="Pfam" id="PF04055">
    <property type="entry name" value="Radical_SAM"/>
    <property type="match status" value="1"/>
</dbReference>
<dbReference type="GeneID" id="55565573"/>
<evidence type="ECO:0000256" key="3">
    <source>
        <dbReference type="ARBA" id="ARBA00022485"/>
    </source>
</evidence>
<dbReference type="InterPro" id="IPR013483">
    <property type="entry name" value="MoaA"/>
</dbReference>
<accession>A0A2X2YEQ7</accession>
<evidence type="ECO:0000256" key="1">
    <source>
        <dbReference type="ARBA" id="ARBA00001966"/>
    </source>
</evidence>
<dbReference type="InterPro" id="IPR040064">
    <property type="entry name" value="MoaA-like"/>
</dbReference>
<dbReference type="InterPro" id="IPR050105">
    <property type="entry name" value="MoCo_biosynth_MoaA/MoaC"/>
</dbReference>
<dbReference type="SMART" id="SM00729">
    <property type="entry name" value="Elp3"/>
    <property type="match status" value="1"/>
</dbReference>
<dbReference type="InterPro" id="IPR058240">
    <property type="entry name" value="rSAM_sf"/>
</dbReference>
<evidence type="ECO:0000256" key="9">
    <source>
        <dbReference type="ARBA" id="ARBA00023134"/>
    </source>
</evidence>
<feature type="domain" description="Radical SAM core" evidence="13">
    <location>
        <begin position="28"/>
        <end position="258"/>
    </location>
</feature>
<dbReference type="GO" id="GO:0061798">
    <property type="term" value="F:GTP 3',8'-cyclase activity"/>
    <property type="evidence" value="ECO:0007669"/>
    <property type="project" value="UniProtKB-EC"/>
</dbReference>
<protein>
    <recommendedName>
        <fullName evidence="2">GTP 3',8-cyclase</fullName>
        <ecNumber evidence="2">4.1.99.22</ecNumber>
    </recommendedName>
</protein>
<dbReference type="UniPathway" id="UPA00344"/>
<dbReference type="PROSITE" id="PS01305">
    <property type="entry name" value="MOAA_NIFB_PQQE"/>
    <property type="match status" value="1"/>
</dbReference>
<dbReference type="EMBL" id="JABCUI010000003">
    <property type="protein sequence ID" value="NMW87416.1"/>
    <property type="molecule type" value="Genomic_DNA"/>
</dbReference>
<dbReference type="EC" id="4.1.99.22" evidence="2"/>
<keyword evidence="4" id="KW-0949">S-adenosyl-L-methionine</keyword>
<dbReference type="InterPro" id="IPR010505">
    <property type="entry name" value="MoaA_twitch"/>
</dbReference>
<evidence type="ECO:0000256" key="5">
    <source>
        <dbReference type="ARBA" id="ARBA00022723"/>
    </source>
</evidence>
<dbReference type="SFLD" id="SFLDG01386">
    <property type="entry name" value="main_SPASM_domain-containing"/>
    <property type="match status" value="1"/>
</dbReference>
<evidence type="ECO:0000256" key="8">
    <source>
        <dbReference type="ARBA" id="ARBA00023014"/>
    </source>
</evidence>
<dbReference type="Proteomes" id="UP000553981">
    <property type="component" value="Unassembled WGS sequence"/>
</dbReference>
<organism evidence="15 16">
    <name type="scientific">Mobiluncus curtisii</name>
    <dbReference type="NCBI Taxonomy" id="2051"/>
    <lineage>
        <taxon>Bacteria</taxon>
        <taxon>Bacillati</taxon>
        <taxon>Actinomycetota</taxon>
        <taxon>Actinomycetes</taxon>
        <taxon>Actinomycetales</taxon>
        <taxon>Actinomycetaceae</taxon>
        <taxon>Mobiluncus</taxon>
    </lineage>
</organism>
<dbReference type="GO" id="GO:0005525">
    <property type="term" value="F:GTP binding"/>
    <property type="evidence" value="ECO:0007669"/>
    <property type="project" value="UniProtKB-KW"/>
</dbReference>
<dbReference type="InterPro" id="IPR013785">
    <property type="entry name" value="Aldolase_TIM"/>
</dbReference>
<dbReference type="PANTHER" id="PTHR22960">
    <property type="entry name" value="MOLYBDOPTERIN COFACTOR SYNTHESIS PROTEIN A"/>
    <property type="match status" value="1"/>
</dbReference>
<gene>
    <name evidence="15" type="primary">moaA</name>
    <name evidence="14" type="ORF">HHJ67_06565</name>
    <name evidence="15" type="ORF">NCTC11820_01132</name>
</gene>
<dbReference type="AlphaFoldDB" id="A0A2X2YEQ7"/>
<evidence type="ECO:0000256" key="4">
    <source>
        <dbReference type="ARBA" id="ARBA00022691"/>
    </source>
</evidence>
<keyword evidence="6" id="KW-0547">Nucleotide-binding</keyword>
<evidence type="ECO:0000256" key="11">
    <source>
        <dbReference type="ARBA" id="ARBA00023239"/>
    </source>
</evidence>
<evidence type="ECO:0000256" key="12">
    <source>
        <dbReference type="ARBA" id="ARBA00048697"/>
    </source>
</evidence>
<sequence length="362" mass="39712">MTETLTRVNRVSQVAPLTSAWTVPLRDSWGRTARDLRLSVTDRCDLRCSYCLPRGGVKWVPRRELLDASEILRLAGIAIHRLGITQVRLTGGEPLLRPDLLEIAAGVRESFVSAGLDPQLALTTNARSLAPLAAALRATGIRRINISLDTLDPNRFAQIAGRDELAKALAGIDAALSAGFQTVKMNTVMLDRVSLREAPELLRFCLERGIEWRAIEYMPFGPHAVRVDSTQQLDFSQLRPTLEREFHLEPVRDNVDIHAPATRFVVFNSARTQRLGTMGIISSVSAPFCANCNRTRLSPTGVVRPCLFSDLSCDLGMLLRSGASDDELAQAWAGVTWEKPSGHGLGQQDFHSPTIPMAQIGG</sequence>
<keyword evidence="9" id="KW-0342">GTP-binding</keyword>
<dbReference type="InterPro" id="IPR006638">
    <property type="entry name" value="Elp3/MiaA/NifB-like_rSAM"/>
</dbReference>
<keyword evidence="10" id="KW-0501">Molybdenum cofactor biosynthesis</keyword>
<dbReference type="CDD" id="cd01335">
    <property type="entry name" value="Radical_SAM"/>
    <property type="match status" value="1"/>
</dbReference>
<dbReference type="RefSeq" id="WP_004007028.1">
    <property type="nucleotide sequence ID" value="NZ_CAMYEK010000010.1"/>
</dbReference>
<proteinExistence type="predicted"/>
<evidence type="ECO:0000313" key="16">
    <source>
        <dbReference type="Proteomes" id="UP000250245"/>
    </source>
</evidence>
<keyword evidence="5" id="KW-0479">Metal-binding</keyword>
<dbReference type="EMBL" id="UASJ01000001">
    <property type="protein sequence ID" value="SQB64778.1"/>
    <property type="molecule type" value="Genomic_DNA"/>
</dbReference>
<dbReference type="Proteomes" id="UP000250245">
    <property type="component" value="Unassembled WGS sequence"/>
</dbReference>
<dbReference type="CDD" id="cd21117">
    <property type="entry name" value="Twitch_MoaA"/>
    <property type="match status" value="1"/>
</dbReference>
<evidence type="ECO:0000259" key="13">
    <source>
        <dbReference type="PROSITE" id="PS51918"/>
    </source>
</evidence>
<evidence type="ECO:0000313" key="17">
    <source>
        <dbReference type="Proteomes" id="UP000553981"/>
    </source>
</evidence>
<dbReference type="Gene3D" id="3.20.20.70">
    <property type="entry name" value="Aldolase class I"/>
    <property type="match status" value="1"/>
</dbReference>
<dbReference type="SFLD" id="SFLDG01067">
    <property type="entry name" value="SPASM/twitch_domain_containing"/>
    <property type="match status" value="1"/>
</dbReference>
<dbReference type="PROSITE" id="PS51918">
    <property type="entry name" value="RADICAL_SAM"/>
    <property type="match status" value="1"/>
</dbReference>
<name>A0A2X2YEQ7_9ACTO</name>
<dbReference type="GO" id="GO:0051539">
    <property type="term" value="F:4 iron, 4 sulfur cluster binding"/>
    <property type="evidence" value="ECO:0007669"/>
    <property type="project" value="UniProtKB-KW"/>
</dbReference>
<dbReference type="GO" id="GO:0006777">
    <property type="term" value="P:Mo-molybdopterin cofactor biosynthetic process"/>
    <property type="evidence" value="ECO:0007669"/>
    <property type="project" value="UniProtKB-KW"/>
</dbReference>
<keyword evidence="7" id="KW-0408">Iron</keyword>
<dbReference type="SUPFAM" id="SSF102114">
    <property type="entry name" value="Radical SAM enzymes"/>
    <property type="match status" value="1"/>
</dbReference>
<dbReference type="InterPro" id="IPR000385">
    <property type="entry name" value="MoaA_NifB_PqqE_Fe-S-bd_CS"/>
</dbReference>
<comment type="cofactor">
    <cofactor evidence="1">
        <name>[4Fe-4S] cluster</name>
        <dbReference type="ChEBI" id="CHEBI:49883"/>
    </cofactor>
</comment>
<evidence type="ECO:0000256" key="2">
    <source>
        <dbReference type="ARBA" id="ARBA00012167"/>
    </source>
</evidence>
<dbReference type="SFLD" id="SFLDS00029">
    <property type="entry name" value="Radical_SAM"/>
    <property type="match status" value="1"/>
</dbReference>
<dbReference type="Pfam" id="PF06463">
    <property type="entry name" value="Mob_synth_C"/>
    <property type="match status" value="1"/>
</dbReference>
<keyword evidence="11" id="KW-0456">Lyase</keyword>
<reference evidence="14 17" key="2">
    <citation type="submission" date="2020-04" db="EMBL/GenBank/DDBJ databases">
        <title>Antimicrobial susceptibility and clonality of vaginal-derived multi-drug resistant Mobiluncus isolates in China.</title>
        <authorList>
            <person name="Zhang X."/>
        </authorList>
    </citation>
    <scope>NUCLEOTIDE SEQUENCE [LARGE SCALE GENOMIC DNA]</scope>
    <source>
        <strain evidence="14 17">19</strain>
    </source>
</reference>
<dbReference type="NCBIfam" id="TIGR02666">
    <property type="entry name" value="moaA"/>
    <property type="match status" value="1"/>
</dbReference>
<dbReference type="GO" id="GO:0061799">
    <property type="term" value="F:cyclic pyranopterin monophosphate synthase activity"/>
    <property type="evidence" value="ECO:0007669"/>
    <property type="project" value="TreeGrafter"/>
</dbReference>
<dbReference type="InterPro" id="IPR007197">
    <property type="entry name" value="rSAM"/>
</dbReference>
<dbReference type="PANTHER" id="PTHR22960:SF0">
    <property type="entry name" value="MOLYBDENUM COFACTOR BIOSYNTHESIS PROTEIN 1"/>
    <property type="match status" value="1"/>
</dbReference>
<keyword evidence="3" id="KW-0004">4Fe-4S</keyword>
<dbReference type="GO" id="GO:0046872">
    <property type="term" value="F:metal ion binding"/>
    <property type="evidence" value="ECO:0007669"/>
    <property type="project" value="UniProtKB-KW"/>
</dbReference>